<feature type="transmembrane region" description="Helical" evidence="2">
    <location>
        <begin position="332"/>
        <end position="352"/>
    </location>
</feature>
<protein>
    <recommendedName>
        <fullName evidence="3">TraG N-terminal Proteobacteria domain-containing protein</fullName>
    </recommendedName>
</protein>
<feature type="region of interest" description="Disordered" evidence="1">
    <location>
        <begin position="571"/>
        <end position="590"/>
    </location>
</feature>
<feature type="compositionally biased region" description="Basic and acidic residues" evidence="1">
    <location>
        <begin position="546"/>
        <end position="556"/>
    </location>
</feature>
<evidence type="ECO:0000256" key="1">
    <source>
        <dbReference type="SAM" id="MobiDB-lite"/>
    </source>
</evidence>
<dbReference type="NCBIfam" id="NF010295">
    <property type="entry name" value="PRK13735.1"/>
    <property type="match status" value="1"/>
</dbReference>
<evidence type="ECO:0000259" key="3">
    <source>
        <dbReference type="Pfam" id="PF07916"/>
    </source>
</evidence>
<reference evidence="4" key="1">
    <citation type="submission" date="2021-05" db="EMBL/GenBank/DDBJ databases">
        <title>Molecular characterization for Shewanella algae harboring chromosomal blaOXA-55-like strains isolated from clinical and environment sample.</title>
        <authorList>
            <person name="Ohama Y."/>
            <person name="Aoki K."/>
            <person name="Harada S."/>
            <person name="Moriya K."/>
            <person name="Ishii Y."/>
            <person name="Tateda K."/>
        </authorList>
    </citation>
    <scope>NUCLEOTIDE SEQUENCE</scope>
    <source>
        <strain evidence="4">JCM 11563</strain>
    </source>
</reference>
<feature type="compositionally biased region" description="Polar residues" evidence="1">
    <location>
        <begin position="532"/>
        <end position="545"/>
    </location>
</feature>
<keyword evidence="5" id="KW-1185">Reference proteome</keyword>
<feature type="domain" description="TraG N-terminal Proteobacteria" evidence="3">
    <location>
        <begin position="5"/>
        <end position="454"/>
    </location>
</feature>
<evidence type="ECO:0000313" key="5">
    <source>
        <dbReference type="Proteomes" id="UP000887104"/>
    </source>
</evidence>
<dbReference type="EMBL" id="BPEY01000106">
    <property type="protein sequence ID" value="GIU51140.1"/>
    <property type="molecule type" value="Genomic_DNA"/>
</dbReference>
<proteinExistence type="predicted"/>
<accession>A0ABQ4PQ52</accession>
<keyword evidence="2" id="KW-1133">Transmembrane helix</keyword>
<feature type="region of interest" description="Disordered" evidence="1">
    <location>
        <begin position="810"/>
        <end position="850"/>
    </location>
</feature>
<feature type="compositionally biased region" description="Basic and acidic residues" evidence="1">
    <location>
        <begin position="672"/>
        <end position="683"/>
    </location>
</feature>
<evidence type="ECO:0000313" key="4">
    <source>
        <dbReference type="EMBL" id="GIU51140.1"/>
    </source>
</evidence>
<dbReference type="Proteomes" id="UP000887104">
    <property type="component" value="Unassembled WGS sequence"/>
</dbReference>
<organism evidence="4 5">
    <name type="scientific">Shewanella sairae</name>
    <dbReference type="NCBI Taxonomy" id="190310"/>
    <lineage>
        <taxon>Bacteria</taxon>
        <taxon>Pseudomonadati</taxon>
        <taxon>Pseudomonadota</taxon>
        <taxon>Gammaproteobacteria</taxon>
        <taxon>Alteromonadales</taxon>
        <taxon>Shewanellaceae</taxon>
        <taxon>Shewanella</taxon>
    </lineage>
</organism>
<keyword evidence="2" id="KW-0812">Transmembrane</keyword>
<feature type="transmembrane region" description="Helical" evidence="2">
    <location>
        <begin position="34"/>
        <end position="52"/>
    </location>
</feature>
<feature type="transmembrane region" description="Helical" evidence="2">
    <location>
        <begin position="364"/>
        <end position="385"/>
    </location>
</feature>
<dbReference type="RefSeq" id="WP_220782940.1">
    <property type="nucleotide sequence ID" value="NZ_BPEY01000106.1"/>
</dbReference>
<keyword evidence="2" id="KW-0472">Membrane</keyword>
<feature type="transmembrane region" description="Helical" evidence="2">
    <location>
        <begin position="59"/>
        <end position="83"/>
    </location>
</feature>
<dbReference type="Pfam" id="PF07916">
    <property type="entry name" value="TraG_N"/>
    <property type="match status" value="1"/>
</dbReference>
<gene>
    <name evidence="4" type="ORF">TUM4438_39690</name>
</gene>
<comment type="caution">
    <text evidence="4">The sequence shown here is derived from an EMBL/GenBank/DDBJ whole genome shotgun (WGS) entry which is preliminary data.</text>
</comment>
<feature type="transmembrane region" description="Helical" evidence="2">
    <location>
        <begin position="89"/>
        <end position="107"/>
    </location>
</feature>
<sequence>MSTMEIYLVSGGDTAKMALQAIATYFNSNDNVNLVKIVGMIGLMMTAARFFMTRDHNNILGWLATYLLIPTLLLTPKVGVHIFDNSKPLGNYYVANVPIGVALPASYGTTFMHGMAEIVDDIFRLPNDYGYSKSGMLFGSTIWKLSTSVGIQDPELKSEWSHYISNCIRPDIIVNKKYTWEQLANSGDILTFLASNKPSPLRRIAMENDLITCKDALPKLAKKFEDETQGALALISTQGVNGVVKEATALQNAIGNSAATFHNIHTGGAEVLKQNMAVNAVRAGLMDGAASNNATAAAMNYSKSLAETRSTSSMYSVGLTAADWLPLIHSTLIILIMCTSIFVFLAAFIPGMTFPVLKGYVTSFFYLSTWPVLFAFINMIMTYSLQHAGADMSQATPQITLANENAVQAMHVKFTAIAGWLMAMVPFLAGAVLKGGNALAGSMANRFMAGVNAQASSAANASTGDVNFANMQAHTSQMNNSMSNKLDETWSASQYGATLQRPDGSTTTYFPNGNTYNNQGAISKTHFDMNNSEAQSRSLQRNLGETQREVESERRALSRSVNNTADTLVSASETAGKNTSYGSGTQDSVNASVSNTFSQMDSLIEEQARQTGQSKTDTYKSMLDGYIGGDFHVSGTLSTGEKNIGVAKAKADATLKVGGGIKQTWTDGSSTDDTRSETERNADSKQLQFNKLMGDLEQYSANTNTSELNSANQQALSSVSNSLRETKDLTAAVEDSSSREKAYSQALIDSESGTLSLGHNLIPEFQKFVERKEPGSVDMIMTGTTQMAREAREQMFTEFTAQKFADYQSPITGESVTPSNRDLQLSDAGNQHLNQGGEQLNTQHQQAAQGNQALKGSYYDENNYTNQRDDSMLNQGATRVDMRSTAAQEPTRRANEEVADMVKDTYQQKALTGSEEYAPHSMTPKEKIDEITKQVKKGELP</sequence>
<dbReference type="InterPro" id="IPR012931">
    <property type="entry name" value="TraG_N_Proteobacteria"/>
</dbReference>
<feature type="region of interest" description="Disordered" evidence="1">
    <location>
        <begin position="660"/>
        <end position="683"/>
    </location>
</feature>
<feature type="transmembrane region" description="Helical" evidence="2">
    <location>
        <begin position="414"/>
        <end position="433"/>
    </location>
</feature>
<feature type="region of interest" description="Disordered" evidence="1">
    <location>
        <begin position="910"/>
        <end position="941"/>
    </location>
</feature>
<name>A0ABQ4PQ52_9GAMM</name>
<evidence type="ECO:0000256" key="2">
    <source>
        <dbReference type="SAM" id="Phobius"/>
    </source>
</evidence>
<feature type="compositionally biased region" description="Basic and acidic residues" evidence="1">
    <location>
        <begin position="923"/>
        <end position="941"/>
    </location>
</feature>
<feature type="region of interest" description="Disordered" evidence="1">
    <location>
        <begin position="532"/>
        <end position="560"/>
    </location>
</feature>